<reference evidence="8 9" key="1">
    <citation type="submission" date="2018-07" db="EMBL/GenBank/DDBJ databases">
        <title>Genomic Encyclopedia of Type Strains, Phase III (KMG-III): the genomes of soil and plant-associated and newly described type strains.</title>
        <authorList>
            <person name="Whitman W."/>
        </authorList>
    </citation>
    <scope>NUCLEOTIDE SEQUENCE [LARGE SCALE GENOMIC DNA]</scope>
    <source>
        <strain evidence="8 9">CECT 8236</strain>
    </source>
</reference>
<dbReference type="GO" id="GO:0055085">
    <property type="term" value="P:transmembrane transport"/>
    <property type="evidence" value="ECO:0007669"/>
    <property type="project" value="InterPro"/>
</dbReference>
<comment type="subcellular location">
    <subcellularLocation>
        <location evidence="6">Cell membrane</location>
        <topology evidence="6">Multi-pass membrane protein</topology>
    </subcellularLocation>
    <subcellularLocation>
        <location evidence="1">Membrane</location>
        <topology evidence="1">Multi-pass membrane protein</topology>
    </subcellularLocation>
</comment>
<evidence type="ECO:0000256" key="2">
    <source>
        <dbReference type="ARBA" id="ARBA00022448"/>
    </source>
</evidence>
<feature type="transmembrane region" description="Helical" evidence="6">
    <location>
        <begin position="227"/>
        <end position="245"/>
    </location>
</feature>
<feature type="transmembrane region" description="Helical" evidence="6">
    <location>
        <begin position="21"/>
        <end position="38"/>
    </location>
</feature>
<dbReference type="Pfam" id="PF00528">
    <property type="entry name" value="BPD_transp_1"/>
    <property type="match status" value="1"/>
</dbReference>
<dbReference type="EMBL" id="QRDY01000025">
    <property type="protein sequence ID" value="RED54426.1"/>
    <property type="molecule type" value="Genomic_DNA"/>
</dbReference>
<dbReference type="AlphaFoldDB" id="A0A3D9HZT3"/>
<dbReference type="Gene3D" id="1.10.3720.10">
    <property type="entry name" value="MetI-like"/>
    <property type="match status" value="1"/>
</dbReference>
<feature type="domain" description="ABC transmembrane type-1" evidence="7">
    <location>
        <begin position="86"/>
        <end position="302"/>
    </location>
</feature>
<evidence type="ECO:0000259" key="7">
    <source>
        <dbReference type="PROSITE" id="PS50928"/>
    </source>
</evidence>
<name>A0A3D9HZT3_9BACL</name>
<evidence type="ECO:0000256" key="6">
    <source>
        <dbReference type="RuleBase" id="RU363032"/>
    </source>
</evidence>
<feature type="transmembrane region" description="Helical" evidence="6">
    <location>
        <begin position="280"/>
        <end position="302"/>
    </location>
</feature>
<feature type="transmembrane region" description="Helical" evidence="6">
    <location>
        <begin position="58"/>
        <end position="78"/>
    </location>
</feature>
<dbReference type="SUPFAM" id="SSF161098">
    <property type="entry name" value="MetI-like"/>
    <property type="match status" value="1"/>
</dbReference>
<protein>
    <submittedName>
        <fullName evidence="8">Putative aldouronate transport system permease protein</fullName>
    </submittedName>
</protein>
<dbReference type="Proteomes" id="UP000256869">
    <property type="component" value="Unassembled WGS sequence"/>
</dbReference>
<dbReference type="RefSeq" id="WP_245987955.1">
    <property type="nucleotide sequence ID" value="NZ_QRDY01000025.1"/>
</dbReference>
<dbReference type="PANTHER" id="PTHR43496:SF1">
    <property type="entry name" value="POLYGALACTURONAN_RHAMNOGALACTURONAN TRANSPORT SYSTEM PERMEASE PROTEIN YTEP"/>
    <property type="match status" value="1"/>
</dbReference>
<evidence type="ECO:0000313" key="8">
    <source>
        <dbReference type="EMBL" id="RED54426.1"/>
    </source>
</evidence>
<dbReference type="PANTHER" id="PTHR43496">
    <property type="entry name" value="PROTEIN LPLB"/>
    <property type="match status" value="1"/>
</dbReference>
<dbReference type="CDD" id="cd06261">
    <property type="entry name" value="TM_PBP2"/>
    <property type="match status" value="1"/>
</dbReference>
<gene>
    <name evidence="8" type="ORF">DFP95_12546</name>
</gene>
<evidence type="ECO:0000313" key="9">
    <source>
        <dbReference type="Proteomes" id="UP000256869"/>
    </source>
</evidence>
<keyword evidence="9" id="KW-1185">Reference proteome</keyword>
<dbReference type="GO" id="GO:0005886">
    <property type="term" value="C:plasma membrane"/>
    <property type="evidence" value="ECO:0007669"/>
    <property type="project" value="UniProtKB-SubCell"/>
</dbReference>
<evidence type="ECO:0000256" key="4">
    <source>
        <dbReference type="ARBA" id="ARBA00022989"/>
    </source>
</evidence>
<evidence type="ECO:0000256" key="5">
    <source>
        <dbReference type="ARBA" id="ARBA00023136"/>
    </source>
</evidence>
<sequence length="315" mass="35417">MKASAQPSQNKLTKKVVKQRYLYLMLVPGLIWAILFSYGPMLGLYMAFVDYQPSLGKFWSSFLGSKFVGFDWFSYFFAGNDFYLVMRNTLVSSILTILIGFIVPILIALSLNEVRNMAFKRVIQTVSYMPYFISWVIAANIFVTLLSADGVINELLKLLGLTKESVLFLQEGKYFWGIVASANTWKEMGYSSIIYLAAIASINPELYEAAKVDGATRARQMIHITLPMLKPTIVILLILAVGNILNTGFDQYYLLGNSLNREYSDVIDTYSFRYGIQNGMFSYASAVGLFKSVVAFILVLGVNSAARRMNNNSLF</sequence>
<dbReference type="InterPro" id="IPR000515">
    <property type="entry name" value="MetI-like"/>
</dbReference>
<proteinExistence type="inferred from homology"/>
<keyword evidence="5 6" id="KW-0472">Membrane</keyword>
<dbReference type="InterPro" id="IPR035906">
    <property type="entry name" value="MetI-like_sf"/>
</dbReference>
<keyword evidence="4 6" id="KW-1133">Transmembrane helix</keyword>
<comment type="caution">
    <text evidence="8">The sequence shown here is derived from an EMBL/GenBank/DDBJ whole genome shotgun (WGS) entry which is preliminary data.</text>
</comment>
<keyword evidence="3 6" id="KW-0812">Transmembrane</keyword>
<evidence type="ECO:0000256" key="3">
    <source>
        <dbReference type="ARBA" id="ARBA00022692"/>
    </source>
</evidence>
<dbReference type="PROSITE" id="PS50928">
    <property type="entry name" value="ABC_TM1"/>
    <property type="match status" value="1"/>
</dbReference>
<evidence type="ECO:0000256" key="1">
    <source>
        <dbReference type="ARBA" id="ARBA00004141"/>
    </source>
</evidence>
<organism evidence="8 9">
    <name type="scientific">Cohnella lupini</name>
    <dbReference type="NCBI Taxonomy" id="1294267"/>
    <lineage>
        <taxon>Bacteria</taxon>
        <taxon>Bacillati</taxon>
        <taxon>Bacillota</taxon>
        <taxon>Bacilli</taxon>
        <taxon>Bacillales</taxon>
        <taxon>Paenibacillaceae</taxon>
        <taxon>Cohnella</taxon>
    </lineage>
</organism>
<accession>A0A3D9HZT3</accession>
<keyword evidence="2 6" id="KW-0813">Transport</keyword>
<comment type="similarity">
    <text evidence="6">Belongs to the binding-protein-dependent transport system permease family.</text>
</comment>
<feature type="transmembrane region" description="Helical" evidence="6">
    <location>
        <begin position="90"/>
        <end position="111"/>
    </location>
</feature>
<feature type="transmembrane region" description="Helical" evidence="6">
    <location>
        <begin position="131"/>
        <end position="152"/>
    </location>
</feature>